<dbReference type="AlphaFoldDB" id="A0A1X6N5I2"/>
<dbReference type="PANTHER" id="PTHR31650:SF1">
    <property type="entry name" value="WAX ESTER SYNTHASE_DIACYLGLYCEROL ACYLTRANSFERASE 4-RELATED"/>
    <property type="match status" value="1"/>
</dbReference>
<evidence type="ECO:0000256" key="7">
    <source>
        <dbReference type="ARBA" id="ARBA00048109"/>
    </source>
</evidence>
<sequence length="605" mass="68047">MHIPGSYEDDLGVTENVPLQIEHELQLSLADLERAGGFTGWIARYMLLAGDWIDRELEERRQAIGGIDNMWLLLSEAADFNPVCACTYTLRDKLSLEQLYHSAERQAEKFPKYRQRVTSVGRRFHGARFENDPDFDMSKHIHAVTLPEPAGKRELDDLMGKFIAQDWDLRRPLWEMVLVENYHDENGSECAVITRGHHSLADGQGFVISQLFITSYHDILVEAMNSTAEKIHAVKRGRLPPSKIHRALRFLDPLCENEFTAPILHLSLASAFWFALIVSTCVSFLWSIYPAIRQATLFLITFWRVEMLTGPQLGPRVTQREFSSSRAFSIDDVKLCQQAFSGPRPGSSVKGVPKEKRDDVKHKAGHVTLNDVVCAVMADVLGAELAVKPRLDDPWEGTKQWLQDALPSPIGFFIPMSIRSPGDWSMRNLSTGALVYLNPTKDASVDPSVHEMHKHIHECRAELSLLKHSLLPKISFYIVQLTGQAPVLLRISLLANPTRRVKDWITRHISKPLYDLVLQSCTVPGPKKRITLEGAEVLTWTALPPQAGKGTIGMGIISYAGGLSIAVAADLVPSTQGVARRICDRFEERFELYVRKAKEVLNHLD</sequence>
<evidence type="ECO:0000259" key="8">
    <source>
        <dbReference type="Pfam" id="PF03007"/>
    </source>
</evidence>
<reference evidence="10 11" key="1">
    <citation type="submission" date="2017-04" db="EMBL/GenBank/DDBJ databases">
        <title>Genome Sequence of the Model Brown-Rot Fungus Postia placenta SB12.</title>
        <authorList>
            <consortium name="DOE Joint Genome Institute"/>
            <person name="Gaskell J."/>
            <person name="Kersten P."/>
            <person name="Larrondo L.F."/>
            <person name="Canessa P."/>
            <person name="Martinez D."/>
            <person name="Hibbett D."/>
            <person name="Schmoll M."/>
            <person name="Kubicek C.P."/>
            <person name="Martinez A.T."/>
            <person name="Yadav J."/>
            <person name="Master E."/>
            <person name="Magnuson J.K."/>
            <person name="James T."/>
            <person name="Yaver D."/>
            <person name="Berka R."/>
            <person name="Labutti K."/>
            <person name="Lipzen A."/>
            <person name="Aerts A."/>
            <person name="Barry K."/>
            <person name="Henrissat B."/>
            <person name="Blanchette R."/>
            <person name="Grigoriev I."/>
            <person name="Cullen D."/>
        </authorList>
    </citation>
    <scope>NUCLEOTIDE SEQUENCE [LARGE SCALE GENOMIC DNA]</scope>
    <source>
        <strain evidence="10 11">MAD-698-R-SB12</strain>
    </source>
</reference>
<dbReference type="Pfam" id="PF03007">
    <property type="entry name" value="WS_DGAT_cat"/>
    <property type="match status" value="1"/>
</dbReference>
<feature type="domain" description="O-acyltransferase WSD1 C-terminal" evidence="9">
    <location>
        <begin position="453"/>
        <end position="590"/>
    </location>
</feature>
<accession>A0A1X6N5I2</accession>
<dbReference type="InterPro" id="IPR009721">
    <property type="entry name" value="O-acyltransferase_WSD1_C"/>
</dbReference>
<dbReference type="EMBL" id="KZ110594">
    <property type="protein sequence ID" value="OSX63868.1"/>
    <property type="molecule type" value="Genomic_DNA"/>
</dbReference>
<evidence type="ECO:0000256" key="6">
    <source>
        <dbReference type="ARBA" id="ARBA00047604"/>
    </source>
</evidence>
<dbReference type="PANTHER" id="PTHR31650">
    <property type="entry name" value="O-ACYLTRANSFERASE (WSD1-LIKE) FAMILY PROTEIN"/>
    <property type="match status" value="1"/>
</dbReference>
<dbReference type="Proteomes" id="UP000194127">
    <property type="component" value="Unassembled WGS sequence"/>
</dbReference>
<dbReference type="STRING" id="670580.A0A1X6N5I2"/>
<evidence type="ECO:0000256" key="1">
    <source>
        <dbReference type="ARBA" id="ARBA00004771"/>
    </source>
</evidence>
<dbReference type="GeneID" id="36329813"/>
<protein>
    <submittedName>
        <fullName evidence="10">Uncharacterized protein</fullName>
    </submittedName>
</protein>
<keyword evidence="3" id="KW-0808">Transferase</keyword>
<evidence type="ECO:0000256" key="3">
    <source>
        <dbReference type="ARBA" id="ARBA00022679"/>
    </source>
</evidence>
<evidence type="ECO:0000259" key="9">
    <source>
        <dbReference type="Pfam" id="PF06974"/>
    </source>
</evidence>
<evidence type="ECO:0000313" key="10">
    <source>
        <dbReference type="EMBL" id="OSX63868.1"/>
    </source>
</evidence>
<evidence type="ECO:0000256" key="4">
    <source>
        <dbReference type="ARBA" id="ARBA00023315"/>
    </source>
</evidence>
<evidence type="ECO:0000256" key="5">
    <source>
        <dbReference type="ARBA" id="ARBA00024360"/>
    </source>
</evidence>
<evidence type="ECO:0000256" key="2">
    <source>
        <dbReference type="ARBA" id="ARBA00005189"/>
    </source>
</evidence>
<dbReference type="GO" id="GO:0019432">
    <property type="term" value="P:triglyceride biosynthetic process"/>
    <property type="evidence" value="ECO:0007669"/>
    <property type="project" value="UniProtKB-UniPathway"/>
</dbReference>
<dbReference type="RefSeq" id="XP_024340662.1">
    <property type="nucleotide sequence ID" value="XM_024484864.1"/>
</dbReference>
<dbReference type="InterPro" id="IPR004255">
    <property type="entry name" value="O-acyltransferase_WSD1_N"/>
</dbReference>
<dbReference type="InterPro" id="IPR045034">
    <property type="entry name" value="O-acyltransferase_WSD1-like"/>
</dbReference>
<evidence type="ECO:0000313" key="11">
    <source>
        <dbReference type="Proteomes" id="UP000194127"/>
    </source>
</evidence>
<comment type="pathway">
    <text evidence="1">Glycerolipid metabolism; triacylglycerol biosynthesis.</text>
</comment>
<organism evidence="10 11">
    <name type="scientific">Postia placenta MAD-698-R-SB12</name>
    <dbReference type="NCBI Taxonomy" id="670580"/>
    <lineage>
        <taxon>Eukaryota</taxon>
        <taxon>Fungi</taxon>
        <taxon>Dikarya</taxon>
        <taxon>Basidiomycota</taxon>
        <taxon>Agaricomycotina</taxon>
        <taxon>Agaricomycetes</taxon>
        <taxon>Polyporales</taxon>
        <taxon>Adustoporiaceae</taxon>
        <taxon>Rhodonia</taxon>
    </lineage>
</organism>
<feature type="domain" description="O-acyltransferase WSD1-like N-terminal" evidence="8">
    <location>
        <begin position="67"/>
        <end position="205"/>
    </location>
</feature>
<dbReference type="GO" id="GO:0004144">
    <property type="term" value="F:diacylglycerol O-acyltransferase activity"/>
    <property type="evidence" value="ECO:0007669"/>
    <property type="project" value="UniProtKB-EC"/>
</dbReference>
<keyword evidence="4" id="KW-0012">Acyltransferase</keyword>
<comment type="catalytic activity">
    <reaction evidence="6">
        <text>a long chain fatty alcohol + a fatty acyl-CoA = a long-chain alcohol wax ester + CoA</text>
        <dbReference type="Rhea" id="RHEA:38443"/>
        <dbReference type="ChEBI" id="CHEBI:17135"/>
        <dbReference type="ChEBI" id="CHEBI:57287"/>
        <dbReference type="ChEBI" id="CHEBI:77636"/>
        <dbReference type="ChEBI" id="CHEBI:235323"/>
        <dbReference type="EC" id="2.3.1.75"/>
    </reaction>
</comment>
<dbReference type="OrthoDB" id="619536at2759"/>
<comment type="catalytic activity">
    <reaction evidence="7">
        <text>an acyl-CoA + a 1,2-diacyl-sn-glycerol = a triacyl-sn-glycerol + CoA</text>
        <dbReference type="Rhea" id="RHEA:10868"/>
        <dbReference type="ChEBI" id="CHEBI:17815"/>
        <dbReference type="ChEBI" id="CHEBI:57287"/>
        <dbReference type="ChEBI" id="CHEBI:58342"/>
        <dbReference type="ChEBI" id="CHEBI:64615"/>
        <dbReference type="EC" id="2.3.1.20"/>
    </reaction>
</comment>
<name>A0A1X6N5I2_9APHY</name>
<proteinExistence type="inferred from homology"/>
<comment type="similarity">
    <text evidence="5">In the N-terminal section; belongs to the long-chain O-acyltransferase family.</text>
</comment>
<gene>
    <name evidence="10" type="ORF">POSPLADRAFT_1138064</name>
</gene>
<dbReference type="UniPathway" id="UPA00282"/>
<comment type="pathway">
    <text evidence="2">Lipid metabolism.</text>
</comment>
<dbReference type="GO" id="GO:0047196">
    <property type="term" value="F:long-chain-alcohol O-fatty-acyltransferase activity"/>
    <property type="evidence" value="ECO:0007669"/>
    <property type="project" value="UniProtKB-EC"/>
</dbReference>
<keyword evidence="11" id="KW-1185">Reference proteome</keyword>
<dbReference type="Pfam" id="PF06974">
    <property type="entry name" value="WS_DGAT_C"/>
    <property type="match status" value="1"/>
</dbReference>
<dbReference type="SUPFAM" id="SSF52777">
    <property type="entry name" value="CoA-dependent acyltransferases"/>
    <property type="match status" value="1"/>
</dbReference>
<dbReference type="GO" id="GO:0005886">
    <property type="term" value="C:plasma membrane"/>
    <property type="evidence" value="ECO:0007669"/>
    <property type="project" value="TreeGrafter"/>
</dbReference>